<feature type="region of interest" description="Disordered" evidence="1">
    <location>
        <begin position="90"/>
        <end position="245"/>
    </location>
</feature>
<gene>
    <name evidence="2" type="ORF">JR316_007151</name>
</gene>
<reference evidence="2" key="1">
    <citation type="submission" date="2021-02" db="EMBL/GenBank/DDBJ databases">
        <title>Psilocybe cubensis genome.</title>
        <authorList>
            <person name="Mckernan K.J."/>
            <person name="Crawford S."/>
            <person name="Trippe A."/>
            <person name="Kane L.T."/>
            <person name="Mclaughlin S."/>
        </authorList>
    </citation>
    <scope>NUCLEOTIDE SEQUENCE [LARGE SCALE GENOMIC DNA]</scope>
    <source>
        <strain evidence="2">MGC-MH-2018</strain>
    </source>
</reference>
<feature type="compositionally biased region" description="Basic and acidic residues" evidence="1">
    <location>
        <begin position="234"/>
        <end position="245"/>
    </location>
</feature>
<feature type="compositionally biased region" description="Polar residues" evidence="1">
    <location>
        <begin position="119"/>
        <end position="150"/>
    </location>
</feature>
<name>A0A8H7XV92_PSICU</name>
<proteinExistence type="predicted"/>
<sequence length="245" mass="26820">MDHSSATSSPSTPLHTTLWLPPLDFEDSVEDSRDYLLIPPYSELPFGPDTLHYYLPRIPTDWPSDMFSLDGYTQNRADTDSGAETWNVTGAPLFPATSEGSSEHADHNTLSDVLPGQPQPSAVQTERQNNINKFGQGASQNTGRSGTSPVERNVEHSSPTTARSTRASKAKRKHTQRQGTSGERGLDTPETHARSDGGIQKKRRPARKAAAAPPPPRKGRIDSFGRVVIPGGRYDMKEYDPSTIQ</sequence>
<feature type="compositionally biased region" description="Basic and acidic residues" evidence="1">
    <location>
        <begin position="184"/>
        <end position="195"/>
    </location>
</feature>
<feature type="compositionally biased region" description="Basic residues" evidence="1">
    <location>
        <begin position="166"/>
        <end position="176"/>
    </location>
</feature>
<dbReference type="EMBL" id="JAFIQS010000006">
    <property type="protein sequence ID" value="KAG5168550.1"/>
    <property type="molecule type" value="Genomic_DNA"/>
</dbReference>
<evidence type="ECO:0000313" key="2">
    <source>
        <dbReference type="EMBL" id="KAG5168550.1"/>
    </source>
</evidence>
<accession>A0A8H7XV92</accession>
<comment type="caution">
    <text evidence="2">The sequence shown here is derived from an EMBL/GenBank/DDBJ whole genome shotgun (WGS) entry which is preliminary data.</text>
</comment>
<dbReference type="AlphaFoldDB" id="A0A8H7XV92"/>
<organism evidence="2">
    <name type="scientific">Psilocybe cubensis</name>
    <name type="common">Psychedelic mushroom</name>
    <name type="synonym">Stropharia cubensis</name>
    <dbReference type="NCBI Taxonomy" id="181762"/>
    <lineage>
        <taxon>Eukaryota</taxon>
        <taxon>Fungi</taxon>
        <taxon>Dikarya</taxon>
        <taxon>Basidiomycota</taxon>
        <taxon>Agaricomycotina</taxon>
        <taxon>Agaricomycetes</taxon>
        <taxon>Agaricomycetidae</taxon>
        <taxon>Agaricales</taxon>
        <taxon>Agaricineae</taxon>
        <taxon>Strophariaceae</taxon>
        <taxon>Psilocybe</taxon>
    </lineage>
</organism>
<evidence type="ECO:0000256" key="1">
    <source>
        <dbReference type="SAM" id="MobiDB-lite"/>
    </source>
</evidence>
<protein>
    <submittedName>
        <fullName evidence="2">Uncharacterized protein</fullName>
    </submittedName>
</protein>